<feature type="signal peptide" evidence="2">
    <location>
        <begin position="1"/>
        <end position="36"/>
    </location>
</feature>
<feature type="chain" id="PRO_5046871779" evidence="2">
    <location>
        <begin position="37"/>
        <end position="867"/>
    </location>
</feature>
<protein>
    <submittedName>
        <fullName evidence="3">CehA/McbA family metallohydrolase</fullName>
    </submittedName>
</protein>
<organism evidence="3 4">
    <name type="scientific">Lysobacter yangpyeongensis</name>
    <dbReference type="NCBI Taxonomy" id="346182"/>
    <lineage>
        <taxon>Bacteria</taxon>
        <taxon>Pseudomonadati</taxon>
        <taxon>Pseudomonadota</taxon>
        <taxon>Gammaproteobacteria</taxon>
        <taxon>Lysobacterales</taxon>
        <taxon>Lysobacteraceae</taxon>
        <taxon>Lysobacter</taxon>
    </lineage>
</organism>
<evidence type="ECO:0000256" key="1">
    <source>
        <dbReference type="ARBA" id="ARBA00009820"/>
    </source>
</evidence>
<sequence>MNADRANPRMRPAALSGLRHAACVFAFCLGAATAHAAGREPVLKQVDLPHSYYWRELYLPQLTTGPSSASFLPDGESLVYSMAGSLWRQRIDDDEAVELTHPKGAYDYQPDVARDGRSVVFTRYDGNAMELWWLDLADGRATQLTANGAVNVEPRLSPDGKRIAWVSTQEAHGIKAGHFNLFVADIDASGLHNARPVLGERRSTLDRYYYSAVDHAINPSWSPDGQRLLFVGNPETAWGSGDIWSVSLRDPMQRRRIHSEETSWSARPELAPDGRRVLFSSYHGRQAHQLWLTTLDGAAPLPLTFGDSERRNARWSPDGQRIAYIGNGGADGNTALEVIEVIGGARRFVVAKQRRTLDPTTRIELTITDGTGQPVPARVTVQGSDHRAYAPASAWMHADDGFDRAKQATETHYFHCEARCALDVPAGTTTITVQHGFAHAIWQQDVQAKPGATQPVRVALQSQALPPEFGRFASADLHVHMNYGGHYRNTPEHLAWQARAEDLDVVENLIVNKEERVPDIAYFGADRAPGAPRNIAHTQEFHTSYWGHLGLLGLHDHLVTPDFAAYRHTALASPWPHNGVIADLAHAQGGVVGYVHPFDTVPDPAQDAVLTHQLPADVAHAKVDYLEVVGFADHKATAAVWYRLLNLGYRLAAGAGTDAMANYASLRGPVGMNRVFVDLGDAAVDTPDPTNILAPLKGGHAFVSNGPLLGLLIGGRRPGDTLALSSAGRQSYRIALRSPVAVDHLELVQNGRVLRSFDLAGDRRTFDAQGGLDLSEGGWILLRAWNDGADPQLLDLYPYATTNPVWIELPGATRPARDDAAYFVAWLDRLIAAADARDDYNTAQEKRDTLDYLRAARTIYQGKAEGN</sequence>
<evidence type="ECO:0000313" key="3">
    <source>
        <dbReference type="EMBL" id="MFC5569838.1"/>
    </source>
</evidence>
<dbReference type="Gene3D" id="2.120.10.30">
    <property type="entry name" value="TolB, C-terminal domain"/>
    <property type="match status" value="2"/>
</dbReference>
<dbReference type="RefSeq" id="WP_386754158.1">
    <property type="nucleotide sequence ID" value="NZ_JBHSNM010000002.1"/>
</dbReference>
<dbReference type="InterPro" id="IPR011042">
    <property type="entry name" value="6-blade_b-propeller_TolB-like"/>
</dbReference>
<proteinExistence type="inferred from homology"/>
<dbReference type="EMBL" id="JBHSNM010000002">
    <property type="protein sequence ID" value="MFC5569838.1"/>
    <property type="molecule type" value="Genomic_DNA"/>
</dbReference>
<dbReference type="Pfam" id="PF07676">
    <property type="entry name" value="PD40"/>
    <property type="match status" value="4"/>
</dbReference>
<dbReference type="NCBIfam" id="NF038032">
    <property type="entry name" value="CehA_McbA_metalo"/>
    <property type="match status" value="1"/>
</dbReference>
<evidence type="ECO:0000313" key="4">
    <source>
        <dbReference type="Proteomes" id="UP001596036"/>
    </source>
</evidence>
<gene>
    <name evidence="3" type="ORF">ACFPN1_07165</name>
</gene>
<keyword evidence="2" id="KW-0732">Signal</keyword>
<dbReference type="SUPFAM" id="SSF82171">
    <property type="entry name" value="DPP6 N-terminal domain-like"/>
    <property type="match status" value="1"/>
</dbReference>
<dbReference type="Gene3D" id="3.20.20.140">
    <property type="entry name" value="Metal-dependent hydrolases"/>
    <property type="match status" value="1"/>
</dbReference>
<reference evidence="4" key="1">
    <citation type="journal article" date="2019" name="Int. J. Syst. Evol. Microbiol.">
        <title>The Global Catalogue of Microorganisms (GCM) 10K type strain sequencing project: providing services to taxonomists for standard genome sequencing and annotation.</title>
        <authorList>
            <consortium name="The Broad Institute Genomics Platform"/>
            <consortium name="The Broad Institute Genome Sequencing Center for Infectious Disease"/>
            <person name="Wu L."/>
            <person name="Ma J."/>
        </authorList>
    </citation>
    <scope>NUCLEOTIDE SEQUENCE [LARGE SCALE GENOMIC DNA]</scope>
    <source>
        <strain evidence="4">KACC 11407</strain>
    </source>
</reference>
<name>A0ABW0SL65_9GAMM</name>
<dbReference type="InterPro" id="IPR011659">
    <property type="entry name" value="WD40"/>
</dbReference>
<dbReference type="InterPro" id="IPR016195">
    <property type="entry name" value="Pol/histidinol_Pase-like"/>
</dbReference>
<dbReference type="Proteomes" id="UP001596036">
    <property type="component" value="Unassembled WGS sequence"/>
</dbReference>
<accession>A0ABW0SL65</accession>
<evidence type="ECO:0000256" key="2">
    <source>
        <dbReference type="SAM" id="SignalP"/>
    </source>
</evidence>
<dbReference type="PANTHER" id="PTHR36842">
    <property type="entry name" value="PROTEIN TOLB HOMOLOG"/>
    <property type="match status" value="1"/>
</dbReference>
<dbReference type="PANTHER" id="PTHR36842:SF1">
    <property type="entry name" value="PROTEIN TOLB"/>
    <property type="match status" value="1"/>
</dbReference>
<comment type="similarity">
    <text evidence="1">Belongs to the TolB family.</text>
</comment>
<comment type="caution">
    <text evidence="3">The sequence shown here is derived from an EMBL/GenBank/DDBJ whole genome shotgun (WGS) entry which is preliminary data.</text>
</comment>
<keyword evidence="4" id="KW-1185">Reference proteome</keyword>
<dbReference type="SUPFAM" id="SSF89550">
    <property type="entry name" value="PHP domain-like"/>
    <property type="match status" value="1"/>
</dbReference>